<dbReference type="OrthoDB" id="3934134at2759"/>
<name>A0A9P8ENI0_AURME</name>
<dbReference type="EMBL" id="JAHFXF010000162">
    <property type="protein sequence ID" value="KAG9694435.1"/>
    <property type="molecule type" value="Genomic_DNA"/>
</dbReference>
<comment type="caution">
    <text evidence="2">The sequence shown here is derived from an EMBL/GenBank/DDBJ whole genome shotgun (WGS) entry which is preliminary data.</text>
</comment>
<reference evidence="2" key="2">
    <citation type="submission" date="2021-08" db="EMBL/GenBank/DDBJ databases">
        <authorList>
            <person name="Gostincar C."/>
            <person name="Sun X."/>
            <person name="Song Z."/>
            <person name="Gunde-Cimerman N."/>
        </authorList>
    </citation>
    <scope>NUCLEOTIDE SEQUENCE</scope>
    <source>
        <strain evidence="2">EXF-9911</strain>
    </source>
</reference>
<evidence type="ECO:0000313" key="3">
    <source>
        <dbReference type="Proteomes" id="UP000779574"/>
    </source>
</evidence>
<sequence>MPSTKSQKVAKAVNTEDDTQRFVKKQKDMYKAIKNRRDEARSRIHKNRSNRQKGLQARIKALKRSSPAKQPGSNTDVPSFDYTAFEALRDLLAHKADIERRIAQGIETLEKAMNTASHEFQVVLRSQSEIFKTATTPANTSAAAASSKALVVKQ</sequence>
<proteinExistence type="predicted"/>
<feature type="non-terminal residue" evidence="2">
    <location>
        <position position="1"/>
    </location>
</feature>
<reference evidence="2" key="1">
    <citation type="journal article" date="2021" name="J Fungi (Basel)">
        <title>Virulence traits and population genomics of the black yeast Aureobasidium melanogenum.</title>
        <authorList>
            <person name="Cernosa A."/>
            <person name="Sun X."/>
            <person name="Gostincar C."/>
            <person name="Fang C."/>
            <person name="Gunde-Cimerman N."/>
            <person name="Song Z."/>
        </authorList>
    </citation>
    <scope>NUCLEOTIDE SEQUENCE</scope>
    <source>
        <strain evidence="2">EXF-9911</strain>
    </source>
</reference>
<evidence type="ECO:0000313" key="2">
    <source>
        <dbReference type="EMBL" id="KAG9694435.1"/>
    </source>
</evidence>
<feature type="region of interest" description="Disordered" evidence="1">
    <location>
        <begin position="34"/>
        <end position="56"/>
    </location>
</feature>
<organism evidence="2 3">
    <name type="scientific">Aureobasidium melanogenum</name>
    <name type="common">Aureobasidium pullulans var. melanogenum</name>
    <dbReference type="NCBI Taxonomy" id="46634"/>
    <lineage>
        <taxon>Eukaryota</taxon>
        <taxon>Fungi</taxon>
        <taxon>Dikarya</taxon>
        <taxon>Ascomycota</taxon>
        <taxon>Pezizomycotina</taxon>
        <taxon>Dothideomycetes</taxon>
        <taxon>Dothideomycetidae</taxon>
        <taxon>Dothideales</taxon>
        <taxon>Saccotheciaceae</taxon>
        <taxon>Aureobasidium</taxon>
    </lineage>
</organism>
<dbReference type="Proteomes" id="UP000779574">
    <property type="component" value="Unassembled WGS sequence"/>
</dbReference>
<protein>
    <submittedName>
        <fullName evidence="2">Uncharacterized protein</fullName>
    </submittedName>
</protein>
<evidence type="ECO:0000256" key="1">
    <source>
        <dbReference type="SAM" id="MobiDB-lite"/>
    </source>
</evidence>
<gene>
    <name evidence="2" type="ORF">KCU76_g5234</name>
</gene>
<accession>A0A9P8ENI0</accession>
<dbReference type="AlphaFoldDB" id="A0A9P8ENI0"/>